<organism evidence="6 7">
    <name type="scientific">Sporosarcina saromensis</name>
    <dbReference type="NCBI Taxonomy" id="359365"/>
    <lineage>
        <taxon>Bacteria</taxon>
        <taxon>Bacillati</taxon>
        <taxon>Bacillota</taxon>
        <taxon>Bacilli</taxon>
        <taxon>Bacillales</taxon>
        <taxon>Caryophanaceae</taxon>
        <taxon>Sporosarcina</taxon>
    </lineage>
</organism>
<evidence type="ECO:0000256" key="3">
    <source>
        <dbReference type="RuleBase" id="RU003719"/>
    </source>
</evidence>
<dbReference type="Proteomes" id="UP001282284">
    <property type="component" value="Unassembled WGS sequence"/>
</dbReference>
<keyword evidence="7" id="KW-1185">Reference proteome</keyword>
<evidence type="ECO:0000313" key="7">
    <source>
        <dbReference type="Proteomes" id="UP001282284"/>
    </source>
</evidence>
<dbReference type="PANTHER" id="PTHR10996">
    <property type="entry name" value="2-HYDROXYACID DEHYDROGENASE-RELATED"/>
    <property type="match status" value="1"/>
</dbReference>
<dbReference type="Gene3D" id="3.40.50.720">
    <property type="entry name" value="NAD(P)-binding Rossmann-like Domain"/>
    <property type="match status" value="2"/>
</dbReference>
<reference evidence="6 7" key="1">
    <citation type="submission" date="2023-06" db="EMBL/GenBank/DDBJ databases">
        <title>Sporosarcina sp. nov., isolated from Korean traditional fermented seafood 'Jeotgal'.</title>
        <authorList>
            <person name="Yang A.I."/>
            <person name="Shin N.-R."/>
        </authorList>
    </citation>
    <scope>NUCLEOTIDE SEQUENCE [LARGE SCALE GENOMIC DNA]</scope>
    <source>
        <strain evidence="6 7">KCTC13119</strain>
    </source>
</reference>
<dbReference type="PANTHER" id="PTHR10996:SF283">
    <property type="entry name" value="GLYOXYLATE_HYDROXYPYRUVATE REDUCTASE B"/>
    <property type="match status" value="1"/>
</dbReference>
<accession>A0ABU4GH80</accession>
<evidence type="ECO:0000256" key="1">
    <source>
        <dbReference type="ARBA" id="ARBA00005854"/>
    </source>
</evidence>
<evidence type="ECO:0000313" key="6">
    <source>
        <dbReference type="EMBL" id="MDW0114967.1"/>
    </source>
</evidence>
<comment type="caution">
    <text evidence="6">The sequence shown here is derived from an EMBL/GenBank/DDBJ whole genome shotgun (WGS) entry which is preliminary data.</text>
</comment>
<dbReference type="SUPFAM" id="SSF51735">
    <property type="entry name" value="NAD(P)-binding Rossmann-fold domains"/>
    <property type="match status" value="1"/>
</dbReference>
<gene>
    <name evidence="6" type="ORF">QT711_17440</name>
</gene>
<feature type="domain" description="D-isomer specific 2-hydroxyacid dehydrogenase catalytic" evidence="4">
    <location>
        <begin position="5"/>
        <end position="319"/>
    </location>
</feature>
<keyword evidence="2 3" id="KW-0560">Oxidoreductase</keyword>
<comment type="similarity">
    <text evidence="1 3">Belongs to the D-isomer specific 2-hydroxyacid dehydrogenase family.</text>
</comment>
<dbReference type="Pfam" id="PF00389">
    <property type="entry name" value="2-Hacid_dh"/>
    <property type="match status" value="1"/>
</dbReference>
<proteinExistence type="inferred from homology"/>
<dbReference type="InterPro" id="IPR036291">
    <property type="entry name" value="NAD(P)-bd_dom_sf"/>
</dbReference>
<dbReference type="PROSITE" id="PS00065">
    <property type="entry name" value="D_2_HYDROXYACID_DH_1"/>
    <property type="match status" value="1"/>
</dbReference>
<dbReference type="Pfam" id="PF02826">
    <property type="entry name" value="2-Hacid_dh_C"/>
    <property type="match status" value="1"/>
</dbReference>
<dbReference type="GO" id="GO:0016491">
    <property type="term" value="F:oxidoreductase activity"/>
    <property type="evidence" value="ECO:0007669"/>
    <property type="project" value="UniProtKB-KW"/>
</dbReference>
<dbReference type="InterPro" id="IPR029752">
    <property type="entry name" value="D-isomer_DH_CS1"/>
</dbReference>
<sequence length="320" mass="34946">MKLSVYITRKLPDEVLQPLLEKFTVRMWESEEVAVPRDVLLQESERADALLTMISDSIDAELMGVAKNLKVISNLAVGFNNIDTEAAKQRGIVVTNTPDVLTETTADLTFALVMAAARRMTSAERALRDGEWTSWSPLGFTGQDVWGTTIGIIGMGRIGEAVARRAKGFGMEVLYCNRSRNAEAEEMLGALRKELDELLAESDHVVMLAPYTDETAGMIGARELALMKPTATFISASRGGIVDEDALYDALKKGTIWAAGLDVYATEPVPSNHPLLSLPNVTAVPHIGSASVRTRMEMMRVSMQAITDVLEGKNPKHRVV</sequence>
<dbReference type="EMBL" id="JAUBDI010000025">
    <property type="protein sequence ID" value="MDW0114967.1"/>
    <property type="molecule type" value="Genomic_DNA"/>
</dbReference>
<dbReference type="InterPro" id="IPR006139">
    <property type="entry name" value="D-isomer_2_OHA_DH_cat_dom"/>
</dbReference>
<name>A0ABU4GH80_9BACL</name>
<evidence type="ECO:0000256" key="2">
    <source>
        <dbReference type="ARBA" id="ARBA00023002"/>
    </source>
</evidence>
<feature type="domain" description="D-isomer specific 2-hydroxyacid dehydrogenase NAD-binding" evidence="5">
    <location>
        <begin position="110"/>
        <end position="288"/>
    </location>
</feature>
<dbReference type="InterPro" id="IPR006140">
    <property type="entry name" value="D-isomer_DH_NAD-bd"/>
</dbReference>
<protein>
    <submittedName>
        <fullName evidence="6">D-glycerate dehydrogenase</fullName>
        <ecNumber evidence="6">1.1.1.-</ecNumber>
    </submittedName>
</protein>
<dbReference type="CDD" id="cd05301">
    <property type="entry name" value="GDH"/>
    <property type="match status" value="1"/>
</dbReference>
<dbReference type="InterPro" id="IPR050223">
    <property type="entry name" value="D-isomer_2-hydroxyacid_DH"/>
</dbReference>
<dbReference type="RefSeq" id="WP_317946397.1">
    <property type="nucleotide sequence ID" value="NZ_JAUBDI010000025.1"/>
</dbReference>
<dbReference type="EC" id="1.1.1.-" evidence="6"/>
<evidence type="ECO:0000259" key="4">
    <source>
        <dbReference type="Pfam" id="PF00389"/>
    </source>
</evidence>
<evidence type="ECO:0000259" key="5">
    <source>
        <dbReference type="Pfam" id="PF02826"/>
    </source>
</evidence>
<dbReference type="SUPFAM" id="SSF52283">
    <property type="entry name" value="Formate/glycerate dehydrogenase catalytic domain-like"/>
    <property type="match status" value="1"/>
</dbReference>